<name>A0A8H6K6J8_9PEZI</name>
<evidence type="ECO:0000313" key="2">
    <source>
        <dbReference type="EMBL" id="KAF6825712.1"/>
    </source>
</evidence>
<evidence type="ECO:0000256" key="1">
    <source>
        <dbReference type="SAM" id="MobiDB-lite"/>
    </source>
</evidence>
<dbReference type="EMBL" id="WIGM01000421">
    <property type="protein sequence ID" value="KAF6825712.1"/>
    <property type="molecule type" value="Genomic_DNA"/>
</dbReference>
<evidence type="ECO:0000313" key="3">
    <source>
        <dbReference type="Proteomes" id="UP000639643"/>
    </source>
</evidence>
<keyword evidence="3" id="KW-1185">Reference proteome</keyword>
<feature type="region of interest" description="Disordered" evidence="1">
    <location>
        <begin position="92"/>
        <end position="117"/>
    </location>
</feature>
<protein>
    <submittedName>
        <fullName evidence="2">Uncharacterized protein</fullName>
    </submittedName>
</protein>
<proteinExistence type="predicted"/>
<reference evidence="2" key="1">
    <citation type="journal article" date="2020" name="Phytopathology">
        <title>Genome Sequence Resources of Colletotrichum truncatum, C. plurivorum, C. musicola, and C. sojae: Four Species Pathogenic to Soybean (Glycine max).</title>
        <authorList>
            <person name="Rogerio F."/>
            <person name="Boufleur T.R."/>
            <person name="Ciampi-Guillardi M."/>
            <person name="Sukno S.A."/>
            <person name="Thon M.R."/>
            <person name="Massola Junior N.S."/>
            <person name="Baroncelli R."/>
        </authorList>
    </citation>
    <scope>NUCLEOTIDE SEQUENCE</scope>
    <source>
        <strain evidence="2">LFN0074</strain>
    </source>
</reference>
<dbReference type="Proteomes" id="UP000639643">
    <property type="component" value="Unassembled WGS sequence"/>
</dbReference>
<organism evidence="2 3">
    <name type="scientific">Colletotrichum musicola</name>
    <dbReference type="NCBI Taxonomy" id="2175873"/>
    <lineage>
        <taxon>Eukaryota</taxon>
        <taxon>Fungi</taxon>
        <taxon>Dikarya</taxon>
        <taxon>Ascomycota</taxon>
        <taxon>Pezizomycotina</taxon>
        <taxon>Sordariomycetes</taxon>
        <taxon>Hypocreomycetidae</taxon>
        <taxon>Glomerellales</taxon>
        <taxon>Glomerellaceae</taxon>
        <taxon>Colletotrichum</taxon>
        <taxon>Colletotrichum orchidearum species complex</taxon>
    </lineage>
</organism>
<feature type="region of interest" description="Disordered" evidence="1">
    <location>
        <begin position="38"/>
        <end position="59"/>
    </location>
</feature>
<dbReference type="AlphaFoldDB" id="A0A8H6K6J8"/>
<accession>A0A8H6K6J8</accession>
<comment type="caution">
    <text evidence="2">The sequence shown here is derived from an EMBL/GenBank/DDBJ whole genome shotgun (WGS) entry which is preliminary data.</text>
</comment>
<sequence>MRVAEGMSKKRRSLVRKAELIFSRSSSKSLIAHIHGMSPTRARVREPRTQSDASDGARYPQVVRERTPIVCWNCKHLDGRKAAQMFRGRARSLVPGPEPRRGGGGAVAGPPTATSPDQAASAYELLSRDHDVFPEVIAIDDMMEPWSLTRVPPCGADDRTSFSTTFERLRMNTRHAVAPMAGGEFGQTDSFAECISLLKGTFTQALAPAQAFHGIETFASNSVLGIKVLNTTIN</sequence>
<gene>
    <name evidence="2" type="ORF">CMUS01_09715</name>
</gene>